<sequence>MHNKNPLPCRTCGAKDSATPVCLSKRPVIKVASVGRVPNAADTVEKRGHRQPHGPAAGSARPSAWPTCHVSHPSMTPRSASVLPDAYTSGLSPVMLRMEPYTYPHFSRRRLRGCWLSIYRQRMESFGHNTFFTLEQAREEAARRHLECRQVLSRIRSRSSVPLYVSHGTALELHGMIATMNYLPGYGSELVHVSVCRQRDLRKIQGMKFHYARHGVDVVHADELVSSVSAMQAVCQIAPYVDERSLVIAMDWLTCANPDLRVCTHDELSDYIRSAPRFIGSAKCRKALRLSKPGTDSPQETVLRLESDAYGLPEAHVNYEIIDHIRGSGTMKVDIAYPDDRVCIEYDGNYHYTHGRWMYDLDKRNRLRDLGFTPFVATREHLASKQKLNELFGMVARAIASHRYGLD</sequence>
<dbReference type="Proteomes" id="UP000029091">
    <property type="component" value="Unassembled WGS sequence"/>
</dbReference>
<reference evidence="2 3" key="1">
    <citation type="submission" date="2014-03" db="EMBL/GenBank/DDBJ databases">
        <title>Genomics of Bifidobacteria.</title>
        <authorList>
            <person name="Ventura M."/>
            <person name="Milani C."/>
            <person name="Lugli G.A."/>
        </authorList>
    </citation>
    <scope>NUCLEOTIDE SEQUENCE [LARGE SCALE GENOMIC DNA]</scope>
    <source>
        <strain evidence="3">JCM 15918</strain>
    </source>
</reference>
<feature type="region of interest" description="Disordered" evidence="1">
    <location>
        <begin position="41"/>
        <end position="71"/>
    </location>
</feature>
<protein>
    <recommendedName>
        <fullName evidence="4">DUF559 domain-containing protein</fullName>
    </recommendedName>
</protein>
<dbReference type="EMBL" id="JGZQ01000006">
    <property type="protein sequence ID" value="KFI97239.1"/>
    <property type="molecule type" value="Genomic_DNA"/>
</dbReference>
<evidence type="ECO:0000256" key="1">
    <source>
        <dbReference type="SAM" id="MobiDB-lite"/>
    </source>
</evidence>
<dbReference type="Gene3D" id="3.40.960.10">
    <property type="entry name" value="VSR Endonuclease"/>
    <property type="match status" value="1"/>
</dbReference>
<evidence type="ECO:0008006" key="4">
    <source>
        <dbReference type="Google" id="ProtNLM"/>
    </source>
</evidence>
<organism evidence="2 3">
    <name type="scientific">Bifidobacterium adolescentis JCM 15918</name>
    <dbReference type="NCBI Taxonomy" id="1437612"/>
    <lineage>
        <taxon>Bacteria</taxon>
        <taxon>Bacillati</taxon>
        <taxon>Actinomycetota</taxon>
        <taxon>Actinomycetes</taxon>
        <taxon>Bifidobacteriales</taxon>
        <taxon>Bifidobacteriaceae</taxon>
        <taxon>Bifidobacterium</taxon>
    </lineage>
</organism>
<evidence type="ECO:0000313" key="3">
    <source>
        <dbReference type="Proteomes" id="UP000029091"/>
    </source>
</evidence>
<dbReference type="AlphaFoldDB" id="A0A087DNY9"/>
<name>A0A087DNY9_BIFAD</name>
<proteinExistence type="predicted"/>
<evidence type="ECO:0000313" key="2">
    <source>
        <dbReference type="EMBL" id="KFI97239.1"/>
    </source>
</evidence>
<comment type="caution">
    <text evidence="2">The sequence shown here is derived from an EMBL/GenBank/DDBJ whole genome shotgun (WGS) entry which is preliminary data.</text>
</comment>
<accession>A0A087DNY9</accession>
<gene>
    <name evidence="2" type="ORF">BSTER_1246</name>
</gene>